<dbReference type="EMBL" id="CP067393">
    <property type="protein sequence ID" value="QQP85901.1"/>
    <property type="molecule type" value="Genomic_DNA"/>
</dbReference>
<protein>
    <submittedName>
        <fullName evidence="4">DUF4124 domain-containing protein</fullName>
    </submittedName>
</protein>
<dbReference type="RefSeq" id="WP_201093090.1">
    <property type="nucleotide sequence ID" value="NZ_CP067393.1"/>
</dbReference>
<feature type="compositionally biased region" description="Basic and acidic residues" evidence="1">
    <location>
        <begin position="60"/>
        <end position="76"/>
    </location>
</feature>
<dbReference type="KEGG" id="eaz:JHT90_01165"/>
<sequence length="149" mass="17051">MKHLILTMVVSLFTVLPVAAQMYRWVDDKGQVHYASEPPQGQKVEQIKKPTSPKVNNQDVFEKDADDEKKQAEADKQATFNQAAQQQAQKDEAQTRLACDGMRKDLALYQNYPRARVDVEGETRRLTPEELNTRIADLQKNINENCQGY</sequence>
<name>A0A974NFP4_9GAMM</name>
<keyword evidence="2" id="KW-0732">Signal</keyword>
<reference evidence="4 5" key="1">
    <citation type="submission" date="2021-01" db="EMBL/GenBank/DDBJ databases">
        <title>Entomomonas sp. F2A isolated from a house cricket (Acheta domesticus).</title>
        <authorList>
            <person name="Spergser J."/>
            <person name="Busse H.-J."/>
        </authorList>
    </citation>
    <scope>NUCLEOTIDE SEQUENCE [LARGE SCALE GENOMIC DNA]</scope>
    <source>
        <strain evidence="4 5">F2A</strain>
    </source>
</reference>
<dbReference type="AlphaFoldDB" id="A0A974NFP4"/>
<dbReference type="InterPro" id="IPR025392">
    <property type="entry name" value="DUF4124"/>
</dbReference>
<evidence type="ECO:0000313" key="4">
    <source>
        <dbReference type="EMBL" id="QQP85901.1"/>
    </source>
</evidence>
<feature type="region of interest" description="Disordered" evidence="1">
    <location>
        <begin position="34"/>
        <end position="93"/>
    </location>
</feature>
<gene>
    <name evidence="4" type="ORF">JHT90_01165</name>
</gene>
<feature type="signal peptide" evidence="2">
    <location>
        <begin position="1"/>
        <end position="20"/>
    </location>
</feature>
<evidence type="ECO:0000313" key="5">
    <source>
        <dbReference type="Proteomes" id="UP000595278"/>
    </source>
</evidence>
<dbReference type="Proteomes" id="UP000595278">
    <property type="component" value="Chromosome"/>
</dbReference>
<evidence type="ECO:0000259" key="3">
    <source>
        <dbReference type="Pfam" id="PF13511"/>
    </source>
</evidence>
<feature type="chain" id="PRO_5037294391" evidence="2">
    <location>
        <begin position="21"/>
        <end position="149"/>
    </location>
</feature>
<organism evidence="4 5">
    <name type="scientific">Entomomonas asaccharolytica</name>
    <dbReference type="NCBI Taxonomy" id="2785331"/>
    <lineage>
        <taxon>Bacteria</taxon>
        <taxon>Pseudomonadati</taxon>
        <taxon>Pseudomonadota</taxon>
        <taxon>Gammaproteobacteria</taxon>
        <taxon>Pseudomonadales</taxon>
        <taxon>Pseudomonadaceae</taxon>
        <taxon>Entomomonas</taxon>
    </lineage>
</organism>
<feature type="domain" description="DUF4124" evidence="3">
    <location>
        <begin position="12"/>
        <end position="55"/>
    </location>
</feature>
<proteinExistence type="predicted"/>
<accession>A0A974NFP4</accession>
<feature type="compositionally biased region" description="Low complexity" evidence="1">
    <location>
        <begin position="77"/>
        <end position="88"/>
    </location>
</feature>
<evidence type="ECO:0000256" key="1">
    <source>
        <dbReference type="SAM" id="MobiDB-lite"/>
    </source>
</evidence>
<evidence type="ECO:0000256" key="2">
    <source>
        <dbReference type="SAM" id="SignalP"/>
    </source>
</evidence>
<keyword evidence="5" id="KW-1185">Reference proteome</keyword>
<dbReference type="Pfam" id="PF13511">
    <property type="entry name" value="DUF4124"/>
    <property type="match status" value="1"/>
</dbReference>